<sequence>MQVFKDIGWGLLMVVCQILLGLHCHLMRFRAMTEYINQCEKTGLFIDMNETNVPACVY</sequence>
<proteinExistence type="predicted"/>
<keyword evidence="1" id="KW-1133">Transmembrane helix</keyword>
<evidence type="ECO:0000313" key="2">
    <source>
        <dbReference type="EMBL" id="BCS86855.1"/>
    </source>
</evidence>
<keyword evidence="3" id="KW-1185">Reference proteome</keyword>
<dbReference type="Proteomes" id="UP001053296">
    <property type="component" value="Chromosome"/>
</dbReference>
<name>A0ABM7P244_9BACT</name>
<dbReference type="EMBL" id="AP024485">
    <property type="protein sequence ID" value="BCS86855.1"/>
    <property type="molecule type" value="Genomic_DNA"/>
</dbReference>
<protein>
    <submittedName>
        <fullName evidence="2">Uncharacterized protein</fullName>
    </submittedName>
</protein>
<evidence type="ECO:0000313" key="3">
    <source>
        <dbReference type="Proteomes" id="UP001053296"/>
    </source>
</evidence>
<evidence type="ECO:0000256" key="1">
    <source>
        <dbReference type="SAM" id="Phobius"/>
    </source>
</evidence>
<accession>A0ABM7P244</accession>
<keyword evidence="1" id="KW-0472">Membrane</keyword>
<organism evidence="2 3">
    <name type="scientific">Pseudodesulfovibrio sediminis</name>
    <dbReference type="NCBI Taxonomy" id="2810563"/>
    <lineage>
        <taxon>Bacteria</taxon>
        <taxon>Pseudomonadati</taxon>
        <taxon>Thermodesulfobacteriota</taxon>
        <taxon>Desulfovibrionia</taxon>
        <taxon>Desulfovibrionales</taxon>
        <taxon>Desulfovibrionaceae</taxon>
    </lineage>
</organism>
<gene>
    <name evidence="2" type="ORF">PSDVSF_00970</name>
</gene>
<keyword evidence="1" id="KW-0812">Transmembrane</keyword>
<reference evidence="2" key="1">
    <citation type="journal article" date="2022" name="Arch. Microbiol.">
        <title>Pseudodesulfovibrio sediminis sp. nov., a mesophilic and neutrophilic sulfate-reducing bacterium isolated from sediment of a brackish lake.</title>
        <authorList>
            <person name="Takahashi A."/>
            <person name="Kojima H."/>
            <person name="Watanabe M."/>
            <person name="Fukui M."/>
        </authorList>
    </citation>
    <scope>NUCLEOTIDE SEQUENCE</scope>
    <source>
        <strain evidence="2">SF6</strain>
    </source>
</reference>
<feature type="transmembrane region" description="Helical" evidence="1">
    <location>
        <begin position="6"/>
        <end position="26"/>
    </location>
</feature>